<dbReference type="Proteomes" id="UP001153954">
    <property type="component" value="Unassembled WGS sequence"/>
</dbReference>
<dbReference type="PANTHER" id="PTHR45973">
    <property type="entry name" value="PROTEIN PHOSPHATASE 1 REGULATORY SUBUNIT SDS22-RELATED"/>
    <property type="match status" value="1"/>
</dbReference>
<feature type="compositionally biased region" description="Low complexity" evidence="10">
    <location>
        <begin position="1400"/>
        <end position="1418"/>
    </location>
</feature>
<evidence type="ECO:0000256" key="6">
    <source>
        <dbReference type="ARBA" id="ARBA00023069"/>
    </source>
</evidence>
<dbReference type="EMBL" id="CAKOGL010000017">
    <property type="protein sequence ID" value="CAH2096708.1"/>
    <property type="molecule type" value="Genomic_DNA"/>
</dbReference>
<evidence type="ECO:0000313" key="12">
    <source>
        <dbReference type="Proteomes" id="UP001153954"/>
    </source>
</evidence>
<keyword evidence="9" id="KW-0175">Coiled coil</keyword>
<comment type="caution">
    <text evidence="11">The sequence shown here is derived from an EMBL/GenBank/DDBJ whole genome shotgun (WGS) entry which is preliminary data.</text>
</comment>
<dbReference type="SMART" id="SM00365">
    <property type="entry name" value="LRR_SD22"/>
    <property type="match status" value="5"/>
</dbReference>
<keyword evidence="7" id="KW-0966">Cell projection</keyword>
<comment type="function">
    <text evidence="1">Cilium-specific protein required for cilia structures.</text>
</comment>
<name>A0AAU9UFA1_EUPED</name>
<evidence type="ECO:0000256" key="10">
    <source>
        <dbReference type="SAM" id="MobiDB-lite"/>
    </source>
</evidence>
<feature type="region of interest" description="Disordered" evidence="10">
    <location>
        <begin position="954"/>
        <end position="1044"/>
    </location>
</feature>
<reference evidence="11" key="1">
    <citation type="submission" date="2022-03" db="EMBL/GenBank/DDBJ databases">
        <authorList>
            <person name="Tunstrom K."/>
        </authorList>
    </citation>
    <scope>NUCLEOTIDE SEQUENCE</scope>
</reference>
<dbReference type="Pfam" id="PF12799">
    <property type="entry name" value="LRR_4"/>
    <property type="match status" value="1"/>
</dbReference>
<dbReference type="InterPro" id="IPR025875">
    <property type="entry name" value="Leu-rich_rpt_4"/>
</dbReference>
<accession>A0AAU9UFA1</accession>
<proteinExistence type="inferred from homology"/>
<feature type="compositionally biased region" description="Basic and acidic residues" evidence="10">
    <location>
        <begin position="954"/>
        <end position="989"/>
    </location>
</feature>
<evidence type="ECO:0000256" key="1">
    <source>
        <dbReference type="ARBA" id="ARBA00003843"/>
    </source>
</evidence>
<dbReference type="SUPFAM" id="SSF52075">
    <property type="entry name" value="Outer arm dynein light chain 1"/>
    <property type="match status" value="1"/>
</dbReference>
<feature type="region of interest" description="Disordered" evidence="10">
    <location>
        <begin position="1168"/>
        <end position="1245"/>
    </location>
</feature>
<gene>
    <name evidence="11" type="ORF">EEDITHA_LOCUS12015</name>
</gene>
<feature type="coiled-coil region" evidence="9">
    <location>
        <begin position="1658"/>
        <end position="1685"/>
    </location>
</feature>
<sequence>MEIPNSMVSDPAYIETKKAELKEFFKDAKFPQSVIDKAIENELKPLTQGINIERPYIAASAPGAVKSEYEVMTGQPFTNVEDHNKPLTTEEIKDILKDSPIIAEKARQIQIVINQESHKDIAVPLDKINLSSYDDLQAALKSADGDIKKQDTIKYKNMQVLMNAAAEYRSKSQIHKSNVVTEETGSEETNSSDEKEFEAIDKVVTEYTNKSYEIRFQETKEMLQQLADKHEDPNEKFRENRKLEIKDNPILKESSICLVKSPKGQSSFDVIKESYAINDALNIPLKDNPINLDLSGKMKNKVDLDKLNNKTVEKIFPKSLEVKLKDTENVLSEINCILSKDEINTDKNYKSTELLSSIYKSKEINQVQEHNDTSNAVTVNNQKVKYDEKMEETLHNALENIYEVTKTEHNENNELEFKEMKNLARNIVEGAENLSTLIKEDITNKLNSMNELLNDVNEALENSRKSSLAYKKLKEEGEIQKLLRAKAQDNIQKNINSADKEEKSVSQLEIDDIHSAINKLKAEITCHETRINTSKANYETRNQECKDFIKELDGVLEKSHSILHPKSLCNTLQEEVNSTSVEEVIPDNGNKEKVERNKKIDRLLYDIKDKMKDNKEVLRLANNLLRREENKKAPTSKAISHVETDDKAKGDYARNDEILEKTEIVPPLVEEITDKMEEEDKKKREKEEKQKEFQMKIDKEFEEMNKGPRMTKEFIRNLCKQHKLYCTPYLNDILYLHFKGFSKIENLEEYTGLKCIFLENNGIQRIEGLDTLSELKCLYLHYNIVRKIENLGGCPKLDTLNLDHNFVTKIENLDVVPDLQTLSISHNMLSSVDDLDQLRHCKKLSVLDLSYNRIEDPLIVDVLADIALLKVLVLTGNPVVRNIPAYRKTLTLRLKELLNLDNRPVFPRDRACAEAWQRGGVQEEVAERRRWIAKDQEKVMESVRYLIKMRDENKAKREAREKKEREEMGLPPVEIKDSETDSKQNKNDLEAENVNIQESDLKTKCGVAEDLLTESEPNDTTSESDSSDSDNDANGENMSNIEWSQIDKGKHLIQELREEQNSEEQWSGFGMPSNTSDSNTSSDLNAINNLLFNQTPHVERKGITEKLKESIGNSIKETKVEETETDEPAKRKPLIEIIESYNKRSQENESNNKGNKVLVEKAKTRIIGDENTTDKTRNNSSKPVIIELNNEEKEEVKSNNLKDVKNSSDVQETKQSSDTENVKSHTSNQGDAEKSESGNDDDDGVAFIKYMNQMCSKTEDDNLDLKPSAEDLEIFKEIEKEQKEREARIARGEPAVDPMKLYDAKTMEEFHRAQEPVPAHALEEKNFVTNYDKHNAYDRIALSQLTGGDVPDETKVKLTHVPGAVLYQYVEKQFPVTELQYNIGDEEVESALSSADTESIHISNDSNESSSESDILESPKPKNKQNKPARPCTASKKDGNKIVNEDIDKDNRNSGESKSWKDKGLEGTSSSYQSSYEIFSNMDRNEAKKSIINTINSYDDNRFPSQGVNYSDMDENARIEDSVATEILQKTMKYEEQEMYKQLDMVTSHASRVDNSTNAIIEQMSDELENEYTLPELSRILETHIQEEELHHRTLSYVNYIPSPTESVADEDDTLVPSRDVTLEDTLTEDNKPVVEENEFPEANDSGICNDSISTEKVNDEIKEFDDVEENCDEVKSELNDLKVHDASVDDEVFEDCVDDINNSMEKLKIDDSVENYTLEMKLALGINKD</sequence>
<dbReference type="FunFam" id="3.80.10.10:FF:000166">
    <property type="entry name" value="Dynein assembly factor 1, axonemal"/>
    <property type="match status" value="1"/>
</dbReference>
<dbReference type="PANTHER" id="PTHR45973:SF9">
    <property type="entry name" value="LEUCINE-RICH REPEAT-CONTAINING PROTEIN 46"/>
    <property type="match status" value="1"/>
</dbReference>
<feature type="coiled-coil region" evidence="9">
    <location>
        <begin position="668"/>
        <end position="696"/>
    </location>
</feature>
<keyword evidence="4" id="KW-0433">Leucine-rich repeat</keyword>
<evidence type="ECO:0000313" key="11">
    <source>
        <dbReference type="EMBL" id="CAH2096708.1"/>
    </source>
</evidence>
<feature type="compositionally biased region" description="Basic and acidic residues" evidence="10">
    <location>
        <begin position="1190"/>
        <end position="1223"/>
    </location>
</feature>
<evidence type="ECO:0000256" key="7">
    <source>
        <dbReference type="ARBA" id="ARBA00023273"/>
    </source>
</evidence>
<dbReference type="InterPro" id="IPR050576">
    <property type="entry name" value="Cilia_flagella_integrity"/>
</dbReference>
<evidence type="ECO:0000256" key="3">
    <source>
        <dbReference type="ARBA" id="ARBA00006453"/>
    </source>
</evidence>
<feature type="region of interest" description="Disordered" evidence="10">
    <location>
        <begin position="1056"/>
        <end position="1082"/>
    </location>
</feature>
<dbReference type="Gene3D" id="3.80.10.10">
    <property type="entry name" value="Ribonuclease Inhibitor"/>
    <property type="match status" value="2"/>
</dbReference>
<dbReference type="InterPro" id="IPR032675">
    <property type="entry name" value="LRR_dom_sf"/>
</dbReference>
<evidence type="ECO:0000256" key="5">
    <source>
        <dbReference type="ARBA" id="ARBA00022737"/>
    </source>
</evidence>
<feature type="compositionally biased region" description="Low complexity" evidence="10">
    <location>
        <begin position="1073"/>
        <end position="1082"/>
    </location>
</feature>
<evidence type="ECO:0000256" key="2">
    <source>
        <dbReference type="ARBA" id="ARBA00004138"/>
    </source>
</evidence>
<protein>
    <recommendedName>
        <fullName evidence="8">Dynein axonemal assembly factor 1 homolog</fullName>
    </recommendedName>
</protein>
<feature type="compositionally biased region" description="Basic and acidic residues" evidence="10">
    <location>
        <begin position="1168"/>
        <end position="1177"/>
    </location>
</feature>
<feature type="region of interest" description="Disordered" evidence="10">
    <location>
        <begin position="1390"/>
        <end position="1471"/>
    </location>
</feature>
<keyword evidence="5" id="KW-0677">Repeat</keyword>
<feature type="coiled-coil region" evidence="9">
    <location>
        <begin position="439"/>
        <end position="476"/>
    </location>
</feature>
<dbReference type="GO" id="GO:0005929">
    <property type="term" value="C:cilium"/>
    <property type="evidence" value="ECO:0007669"/>
    <property type="project" value="UniProtKB-SubCell"/>
</dbReference>
<dbReference type="InterPro" id="IPR001611">
    <property type="entry name" value="Leu-rich_rpt"/>
</dbReference>
<evidence type="ECO:0000256" key="4">
    <source>
        <dbReference type="ARBA" id="ARBA00022614"/>
    </source>
</evidence>
<comment type="similarity">
    <text evidence="3">Belongs to the DNAAF1 family.</text>
</comment>
<dbReference type="PROSITE" id="PS51450">
    <property type="entry name" value="LRR"/>
    <property type="match status" value="4"/>
</dbReference>
<feature type="compositionally biased region" description="Basic and acidic residues" evidence="10">
    <location>
        <begin position="1435"/>
        <end position="1465"/>
    </location>
</feature>
<organism evidence="11 12">
    <name type="scientific">Euphydryas editha</name>
    <name type="common">Edith's checkerspot</name>
    <dbReference type="NCBI Taxonomy" id="104508"/>
    <lineage>
        <taxon>Eukaryota</taxon>
        <taxon>Metazoa</taxon>
        <taxon>Ecdysozoa</taxon>
        <taxon>Arthropoda</taxon>
        <taxon>Hexapoda</taxon>
        <taxon>Insecta</taxon>
        <taxon>Pterygota</taxon>
        <taxon>Neoptera</taxon>
        <taxon>Endopterygota</taxon>
        <taxon>Lepidoptera</taxon>
        <taxon>Glossata</taxon>
        <taxon>Ditrysia</taxon>
        <taxon>Papilionoidea</taxon>
        <taxon>Nymphalidae</taxon>
        <taxon>Nymphalinae</taxon>
        <taxon>Euphydryas</taxon>
    </lineage>
</organism>
<evidence type="ECO:0000256" key="9">
    <source>
        <dbReference type="SAM" id="Coils"/>
    </source>
</evidence>
<keyword evidence="6" id="KW-0969">Cilium</keyword>
<comment type="subcellular location">
    <subcellularLocation>
        <location evidence="2">Cell projection</location>
        <location evidence="2">Cilium</location>
    </subcellularLocation>
</comment>
<keyword evidence="12" id="KW-1185">Reference proteome</keyword>
<evidence type="ECO:0000256" key="8">
    <source>
        <dbReference type="ARBA" id="ARBA00024433"/>
    </source>
</evidence>